<keyword evidence="2" id="KW-1185">Reference proteome</keyword>
<accession>A0A1M6JY28</accession>
<dbReference type="AlphaFoldDB" id="A0A1M6JY28"/>
<reference evidence="1 2" key="1">
    <citation type="submission" date="2016-11" db="EMBL/GenBank/DDBJ databases">
        <authorList>
            <person name="Varghese N."/>
            <person name="Submissions S."/>
        </authorList>
    </citation>
    <scope>NUCLEOTIDE SEQUENCE [LARGE SCALE GENOMIC DNA]</scope>
    <source>
        <strain evidence="1 2">DSM 15287</strain>
    </source>
</reference>
<evidence type="ECO:0008006" key="3">
    <source>
        <dbReference type="Google" id="ProtNLM"/>
    </source>
</evidence>
<evidence type="ECO:0000313" key="1">
    <source>
        <dbReference type="EMBL" id="SHJ51617.1"/>
    </source>
</evidence>
<dbReference type="EMBL" id="FQZD01000024">
    <property type="protein sequence ID" value="SHJ51617.1"/>
    <property type="molecule type" value="Genomic_DNA"/>
</dbReference>
<evidence type="ECO:0000313" key="2">
    <source>
        <dbReference type="Proteomes" id="UP000322917"/>
    </source>
</evidence>
<organism evidence="1 2">
    <name type="scientific">Propionispora hippei DSM 15287</name>
    <dbReference type="NCBI Taxonomy" id="1123003"/>
    <lineage>
        <taxon>Bacteria</taxon>
        <taxon>Bacillati</taxon>
        <taxon>Bacillota</taxon>
        <taxon>Negativicutes</taxon>
        <taxon>Selenomonadales</taxon>
        <taxon>Sporomusaceae</taxon>
        <taxon>Propionispora</taxon>
    </lineage>
</organism>
<sequence>MKKQLERDQAKFDKVWVRFMEIVCPVCNGLTPVEAFCPQCGEPMLDGGPVEDYLGSYSPYMEKGTCQEQNYCIHLLYCPDCHYDVRAAWEMIIV</sequence>
<name>A0A1M6JY28_9FIRM</name>
<protein>
    <recommendedName>
        <fullName evidence="3">Double zinc ribbon</fullName>
    </recommendedName>
</protein>
<proteinExistence type="predicted"/>
<dbReference type="Proteomes" id="UP000322917">
    <property type="component" value="Unassembled WGS sequence"/>
</dbReference>
<gene>
    <name evidence="1" type="ORF">SAMN02745170_02724</name>
</gene>